<feature type="region of interest" description="Disordered" evidence="1">
    <location>
        <begin position="275"/>
        <end position="295"/>
    </location>
</feature>
<feature type="region of interest" description="Disordered" evidence="1">
    <location>
        <begin position="59"/>
        <end position="98"/>
    </location>
</feature>
<evidence type="ECO:0000256" key="1">
    <source>
        <dbReference type="SAM" id="MobiDB-lite"/>
    </source>
</evidence>
<dbReference type="AlphaFoldDB" id="A0AA88KWZ7"/>
<accession>A0AA88KWZ7</accession>
<comment type="caution">
    <text evidence="2">The sequence shown here is derived from an EMBL/GenBank/DDBJ whole genome shotgun (WGS) entry which is preliminary data.</text>
</comment>
<feature type="compositionally biased region" description="Low complexity" evidence="1">
    <location>
        <begin position="88"/>
        <end position="98"/>
    </location>
</feature>
<organism evidence="2 3">
    <name type="scientific">Naegleria lovaniensis</name>
    <name type="common">Amoeba</name>
    <dbReference type="NCBI Taxonomy" id="51637"/>
    <lineage>
        <taxon>Eukaryota</taxon>
        <taxon>Discoba</taxon>
        <taxon>Heterolobosea</taxon>
        <taxon>Tetramitia</taxon>
        <taxon>Eutetramitia</taxon>
        <taxon>Vahlkampfiidae</taxon>
        <taxon>Naegleria</taxon>
    </lineage>
</organism>
<feature type="compositionally biased region" description="Basic and acidic residues" evidence="1">
    <location>
        <begin position="355"/>
        <end position="368"/>
    </location>
</feature>
<gene>
    <name evidence="2" type="ORF">C9374_009527</name>
</gene>
<dbReference type="Proteomes" id="UP000816034">
    <property type="component" value="Unassembled WGS sequence"/>
</dbReference>
<evidence type="ECO:0000313" key="3">
    <source>
        <dbReference type="Proteomes" id="UP000816034"/>
    </source>
</evidence>
<keyword evidence="3" id="KW-1185">Reference proteome</keyword>
<protein>
    <submittedName>
        <fullName evidence="2">Uncharacterized protein</fullName>
    </submittedName>
</protein>
<dbReference type="RefSeq" id="XP_044554844.1">
    <property type="nucleotide sequence ID" value="XM_044699724.1"/>
</dbReference>
<dbReference type="GeneID" id="68101981"/>
<name>A0AA88KWZ7_NAELO</name>
<sequence>MISDRLSSHHHYPQGNKKGSTSSSRKTTSSSPPRNPIINYEELHADIKPVSTNYSSHAYKQSTISGGQKLDHGRPNSERNNRKSYTFSVSNGSSSNTNNDFMVQDLPPSYETAISQNNNNNFMESKRKEYLIQKLSHLKKQNSTSLEHFQFVRDDVRQSKEVMEKQILQAYGAMKLKLESLLQESLNCLADMEAEMTEPLDMKIEQLKRNMRTIDMTENTLARQPFSESVREKVDACLKTNVPPFTSDIDIYKLTDINNYPMIRVSNSFLGADASKKSPIPTSRISMDIDPSNREKRNNTLHGEYNTFHPNNHRVMDDCKNDSLNISECTDYDYAPRSYPERSTNYPSSTSAKRTIQDTDIRAQKDHPFTPSDSVIGSYQQLEDLYSQTKNCAVFKGTNF</sequence>
<feature type="compositionally biased region" description="Basic and acidic residues" evidence="1">
    <location>
        <begin position="69"/>
        <end position="81"/>
    </location>
</feature>
<evidence type="ECO:0000313" key="2">
    <source>
        <dbReference type="EMBL" id="KAG2392950.1"/>
    </source>
</evidence>
<feature type="region of interest" description="Disordered" evidence="1">
    <location>
        <begin position="337"/>
        <end position="372"/>
    </location>
</feature>
<dbReference type="EMBL" id="PYSW02000003">
    <property type="protein sequence ID" value="KAG2392950.1"/>
    <property type="molecule type" value="Genomic_DNA"/>
</dbReference>
<feature type="compositionally biased region" description="Polar residues" evidence="1">
    <location>
        <begin position="341"/>
        <end position="354"/>
    </location>
</feature>
<proteinExistence type="predicted"/>
<reference evidence="2 3" key="1">
    <citation type="journal article" date="2018" name="BMC Genomics">
        <title>The genome of Naegleria lovaniensis, the basis for a comparative approach to unravel pathogenicity factors of the human pathogenic amoeba N. fowleri.</title>
        <authorList>
            <person name="Liechti N."/>
            <person name="Schurch N."/>
            <person name="Bruggmann R."/>
            <person name="Wittwer M."/>
        </authorList>
    </citation>
    <scope>NUCLEOTIDE SEQUENCE [LARGE SCALE GENOMIC DNA]</scope>
    <source>
        <strain evidence="2 3">ATCC 30569</strain>
    </source>
</reference>
<feature type="region of interest" description="Disordered" evidence="1">
    <location>
        <begin position="1"/>
        <end position="37"/>
    </location>
</feature>
<feature type="compositionally biased region" description="Low complexity" evidence="1">
    <location>
        <begin position="15"/>
        <end position="32"/>
    </location>
</feature>